<evidence type="ECO:0000256" key="6">
    <source>
        <dbReference type="ARBA" id="ARBA00022692"/>
    </source>
</evidence>
<keyword evidence="3" id="KW-0191">Covalent protein-RNA linkage</keyword>
<feature type="compositionally biased region" description="Polar residues" evidence="17">
    <location>
        <begin position="908"/>
        <end position="918"/>
    </location>
</feature>
<organism evidence="20">
    <name type="scientific">Southern bean mosaic virus</name>
    <dbReference type="NCBI Taxonomy" id="12139"/>
    <lineage>
        <taxon>Viruses</taxon>
        <taxon>Riboviria</taxon>
        <taxon>Orthornavirae</taxon>
        <taxon>Pisuviricota</taxon>
        <taxon>Pisoniviricetes</taxon>
        <taxon>Sobelivirales</taxon>
        <taxon>Solemoviridae</taxon>
        <taxon>Sobemovirus</taxon>
        <taxon>Sobemovirus SBMV</taxon>
    </lineage>
</organism>
<dbReference type="GO" id="GO:0075523">
    <property type="term" value="P:viral translational frameshifting"/>
    <property type="evidence" value="ECO:0007669"/>
    <property type="project" value="UniProtKB-KW"/>
</dbReference>
<keyword evidence="11" id="KW-0720">Serine protease</keyword>
<comment type="catalytic activity">
    <reaction evidence="16">
        <text>RNA(n) + a ribonucleoside 5'-triphosphate = RNA(n+1) + diphosphate</text>
        <dbReference type="Rhea" id="RHEA:21248"/>
        <dbReference type="Rhea" id="RHEA-COMP:14527"/>
        <dbReference type="Rhea" id="RHEA-COMP:17342"/>
        <dbReference type="ChEBI" id="CHEBI:33019"/>
        <dbReference type="ChEBI" id="CHEBI:61557"/>
        <dbReference type="ChEBI" id="CHEBI:140395"/>
        <dbReference type="EC" id="2.7.7.48"/>
    </reaction>
</comment>
<keyword evidence="10" id="KW-0378">Hydrolase</keyword>
<dbReference type="GO" id="GO:0003723">
    <property type="term" value="F:RNA binding"/>
    <property type="evidence" value="ECO:0007669"/>
    <property type="project" value="InterPro"/>
</dbReference>
<evidence type="ECO:0000256" key="13">
    <source>
        <dbReference type="ARBA" id="ARBA00022989"/>
    </source>
</evidence>
<dbReference type="Gene3D" id="2.40.10.10">
    <property type="entry name" value="Trypsin-like serine proteases"/>
    <property type="match status" value="2"/>
</dbReference>
<dbReference type="CDD" id="cd23180">
    <property type="entry name" value="ps-ssRNAv_Solemoviridae_RdRp"/>
    <property type="match status" value="1"/>
</dbReference>
<keyword evidence="13 18" id="KW-1133">Transmembrane helix</keyword>
<dbReference type="InterPro" id="IPR043502">
    <property type="entry name" value="DNA/RNA_pol_sf"/>
</dbReference>
<dbReference type="GO" id="GO:0004252">
    <property type="term" value="F:serine-type endopeptidase activity"/>
    <property type="evidence" value="ECO:0007669"/>
    <property type="project" value="InterPro"/>
</dbReference>
<accession>A0A7D5AW90</accession>
<dbReference type="SUPFAM" id="SSF50494">
    <property type="entry name" value="Trypsin-like serine proteases"/>
    <property type="match status" value="1"/>
</dbReference>
<dbReference type="InterPro" id="IPR009003">
    <property type="entry name" value="Peptidase_S1_PA"/>
</dbReference>
<evidence type="ECO:0000256" key="2">
    <source>
        <dbReference type="ARBA" id="ARBA00022484"/>
    </source>
</evidence>
<keyword evidence="4" id="KW-0645">Protease</keyword>
<evidence type="ECO:0000313" key="20">
    <source>
        <dbReference type="EMBL" id="QKV27984.1"/>
    </source>
</evidence>
<reference evidence="20" key="1">
    <citation type="journal article" date="2020" name="Plant Dis.">
        <title>First Report of Southern Bean Mosaic Virus Infecting Common Bean in Zambia.</title>
        <authorList>
            <person name="Mulenga R.M."/>
            <person name="Miano D.W."/>
            <person name="Kaimoyo E."/>
            <person name="Akello J."/>
            <person name="Nzuve F.M."/>
            <person name="Al Rwahnih M."/>
            <person name="Chikoti P.C."/>
            <person name="Chiona M."/>
            <person name="Simulundu E."/>
            <person name="Alabi O.J."/>
        </authorList>
    </citation>
    <scope>NUCLEOTIDE SEQUENCE</scope>
    <source>
        <strain evidence="20">Mse-3</strain>
    </source>
</reference>
<dbReference type="GO" id="GO:0000166">
    <property type="term" value="F:nucleotide binding"/>
    <property type="evidence" value="ECO:0007669"/>
    <property type="project" value="UniProtKB-KW"/>
</dbReference>
<proteinExistence type="predicted"/>
<feature type="transmembrane region" description="Helical" evidence="18">
    <location>
        <begin position="36"/>
        <end position="61"/>
    </location>
</feature>
<dbReference type="InterPro" id="IPR001795">
    <property type="entry name" value="RNA-dir_pol_luteovirus"/>
</dbReference>
<evidence type="ECO:0000259" key="19">
    <source>
        <dbReference type="PROSITE" id="PS51868"/>
    </source>
</evidence>
<evidence type="ECO:0000256" key="9">
    <source>
        <dbReference type="ARBA" id="ARBA00022758"/>
    </source>
</evidence>
<dbReference type="InterPro" id="IPR043504">
    <property type="entry name" value="Peptidase_S1_PA_chymotrypsin"/>
</dbReference>
<dbReference type="EMBL" id="MN326873">
    <property type="protein sequence ID" value="QKV27984.1"/>
    <property type="molecule type" value="Genomic_RNA"/>
</dbReference>
<evidence type="ECO:0000256" key="8">
    <source>
        <dbReference type="ARBA" id="ARBA00022741"/>
    </source>
</evidence>
<dbReference type="InterPro" id="IPR000382">
    <property type="entry name" value="Peptidase_S39B_luteovirus"/>
</dbReference>
<feature type="domain" description="Peptidase S39" evidence="19">
    <location>
        <begin position="135"/>
        <end position="335"/>
    </location>
</feature>
<evidence type="ECO:0000256" key="14">
    <source>
        <dbReference type="ARBA" id="ARBA00023136"/>
    </source>
</evidence>
<protein>
    <submittedName>
        <fullName evidence="20">Polyprotein P2ab</fullName>
    </submittedName>
</protein>
<comment type="function">
    <text evidence="15">Covalently attached to the 5' extremity of the genomic and subgenomic RNAs. It may serve as a primer for the replicase.</text>
</comment>
<keyword evidence="12" id="KW-1043">Host membrane</keyword>
<keyword evidence="7" id="KW-0548">Nucleotidyltransferase</keyword>
<evidence type="ECO:0000256" key="5">
    <source>
        <dbReference type="ARBA" id="ARBA00022679"/>
    </source>
</evidence>
<dbReference type="Pfam" id="PF02123">
    <property type="entry name" value="RdRP_4"/>
    <property type="match status" value="1"/>
</dbReference>
<dbReference type="GO" id="GO:0016020">
    <property type="term" value="C:membrane"/>
    <property type="evidence" value="ECO:0007669"/>
    <property type="project" value="InterPro"/>
</dbReference>
<dbReference type="GO" id="GO:0033644">
    <property type="term" value="C:host cell membrane"/>
    <property type="evidence" value="ECO:0007669"/>
    <property type="project" value="UniProtKB-SubCell"/>
</dbReference>
<evidence type="ECO:0000256" key="3">
    <source>
        <dbReference type="ARBA" id="ARBA00022520"/>
    </source>
</evidence>
<sequence>MYHPGRSPSFLITLANVICAAVLFDIHTGGYQPGSLIPIVAWMTPFVTLLWLSASFATYLYKYVRTRLLPEEKVARVYYTAQSAPYFDPALGVMMQFAPSHGGASIEVQVNPSWISLLGGSLKINGDDASNESAVLGSFYSSVKPGDEPASLVAIKSGPQTIGFGCRTKIDGDDCLFTANHVWNNSMRPTALAKAGKQVAIEDWETPLSCDHKMLDFVVVRVPKHVWSKLGVKATQLVCPSDKDAVTCYGGSSSDNLLSGTGVCSKVDFSWKLTHSCPTAAGWSGTPIYSSRGVVGMHVGFEDIGKLNRGVNAFYVSNYLLRSQETLPPELSVIEIPFEDVETRSYEFIEVEIKGRGKAKLGKREFAWIPESGKYWADDDDDSLPPPPKVVDGKMVWSSAQETVAEPLNLPAGGRVKALAALSQLAGYDFKEGEAASTRGMPLRFVGQSACKFRELCRKDTPDEVLRATRVFPELSDFSWPERGSKAELHSLLLQAGKFNPTGIPRNLEGACQNLLERYPASKSCYCLRGEAWSFDAVYEEVCKKAQSAEINEKASPGVPLSRLASTNKDLLKRHLELVALCVTERLFLLSEAGDLLDESPVDLVRRGLCDPVRLFVKQEPHASRKVREGRFRLISSVSLVDQLVERMLFGPQNQLEIAEWEHIPSKPGMGLSLRQQAKSLFDDLRVKHSRCPAAEADISGFDWSVQDWELWADVEMRIVLGGFGHKLAKAARNRFSCFMNSVFQLSDGTLIEQQLPGIMKSGSYCTSSTNSRIRCLMAELIGSPWCIAMGDDSVEGWVDGAKDKYMRLGHTCKDYKPCATTISGRLYEVEFCSHVIREDRCWLASWPKTLFKYLSEGKWFFEDLERELSSSPHWPRIRHYVVGNTPSPHKINLENQSPRYGEEVDKTTVSQGYSEHSGNPGHSIEEAQEPEAAPFCCEAASVYPGWGIHGPYCSGDYGSLT</sequence>
<keyword evidence="8" id="KW-0547">Nucleotide-binding</keyword>
<keyword evidence="2" id="KW-0696">RNA-directed RNA polymerase</keyword>
<keyword evidence="5" id="KW-0808">Transferase</keyword>
<evidence type="ECO:0000256" key="7">
    <source>
        <dbReference type="ARBA" id="ARBA00022695"/>
    </source>
</evidence>
<evidence type="ECO:0000256" key="11">
    <source>
        <dbReference type="ARBA" id="ARBA00022825"/>
    </source>
</evidence>
<name>A0A7D5AW90_9VIRU</name>
<keyword evidence="6 18" id="KW-0812">Transmembrane</keyword>
<feature type="transmembrane region" description="Helical" evidence="18">
    <location>
        <begin position="6"/>
        <end position="24"/>
    </location>
</feature>
<dbReference type="GO" id="GO:0003968">
    <property type="term" value="F:RNA-directed RNA polymerase activity"/>
    <property type="evidence" value="ECO:0007669"/>
    <property type="project" value="UniProtKB-KW"/>
</dbReference>
<keyword evidence="14 18" id="KW-0472">Membrane</keyword>
<evidence type="ECO:0000256" key="16">
    <source>
        <dbReference type="ARBA" id="ARBA00048744"/>
    </source>
</evidence>
<evidence type="ECO:0000256" key="18">
    <source>
        <dbReference type="SAM" id="Phobius"/>
    </source>
</evidence>
<dbReference type="PROSITE" id="PS51868">
    <property type="entry name" value="PEPTIDASE_S39"/>
    <property type="match status" value="1"/>
</dbReference>
<dbReference type="PRINTS" id="PR00914">
    <property type="entry name" value="LVIRUSRNAPOL"/>
</dbReference>
<dbReference type="GO" id="GO:0006508">
    <property type="term" value="P:proteolysis"/>
    <property type="evidence" value="ECO:0007669"/>
    <property type="project" value="UniProtKB-KW"/>
</dbReference>
<evidence type="ECO:0000256" key="12">
    <source>
        <dbReference type="ARBA" id="ARBA00022870"/>
    </source>
</evidence>
<evidence type="ECO:0000256" key="15">
    <source>
        <dbReference type="ARBA" id="ARBA00029410"/>
    </source>
</evidence>
<evidence type="ECO:0000256" key="4">
    <source>
        <dbReference type="ARBA" id="ARBA00022670"/>
    </source>
</evidence>
<evidence type="ECO:0000256" key="10">
    <source>
        <dbReference type="ARBA" id="ARBA00022801"/>
    </source>
</evidence>
<dbReference type="SUPFAM" id="SSF56672">
    <property type="entry name" value="DNA/RNA polymerases"/>
    <property type="match status" value="1"/>
</dbReference>
<feature type="region of interest" description="Disordered" evidence="17">
    <location>
        <begin position="889"/>
        <end position="928"/>
    </location>
</feature>
<evidence type="ECO:0000256" key="17">
    <source>
        <dbReference type="SAM" id="MobiDB-lite"/>
    </source>
</evidence>
<dbReference type="GO" id="GO:0006351">
    <property type="term" value="P:DNA-templated transcription"/>
    <property type="evidence" value="ECO:0007669"/>
    <property type="project" value="InterPro"/>
</dbReference>
<evidence type="ECO:0000256" key="1">
    <source>
        <dbReference type="ARBA" id="ARBA00004301"/>
    </source>
</evidence>
<dbReference type="Pfam" id="PF02122">
    <property type="entry name" value="Peptidase_S39"/>
    <property type="match status" value="1"/>
</dbReference>
<keyword evidence="9" id="KW-0688">Ribosomal frameshifting</keyword>
<comment type="subcellular location">
    <subcellularLocation>
        <location evidence="1">Host membrane</location>
        <topology evidence="1">Multi-pass membrane protein</topology>
    </subcellularLocation>
</comment>